<reference evidence="10 11" key="1">
    <citation type="journal article" date="2010" name="Nature">
        <title>The Ectocarpus genome and the independent evolution of multicellularity in brown algae.</title>
        <authorList>
            <person name="Cock J.M."/>
            <person name="Sterck L."/>
            <person name="Rouze P."/>
            <person name="Scornet D."/>
            <person name="Allen A.E."/>
            <person name="Amoutzias G."/>
            <person name="Anthouard V."/>
            <person name="Artiguenave F."/>
            <person name="Aury J.M."/>
            <person name="Badger J.H."/>
            <person name="Beszteri B."/>
            <person name="Billiau K."/>
            <person name="Bonnet E."/>
            <person name="Bothwell J.H."/>
            <person name="Bowler C."/>
            <person name="Boyen C."/>
            <person name="Brownlee C."/>
            <person name="Carrano C.J."/>
            <person name="Charrier B."/>
            <person name="Cho G.Y."/>
            <person name="Coelho S.M."/>
            <person name="Collen J."/>
            <person name="Corre E."/>
            <person name="Da Silva C."/>
            <person name="Delage L."/>
            <person name="Delaroque N."/>
            <person name="Dittami S.M."/>
            <person name="Doulbeau S."/>
            <person name="Elias M."/>
            <person name="Farnham G."/>
            <person name="Gachon C.M."/>
            <person name="Gschloessl B."/>
            <person name="Heesch S."/>
            <person name="Jabbari K."/>
            <person name="Jubin C."/>
            <person name="Kawai H."/>
            <person name="Kimura K."/>
            <person name="Kloareg B."/>
            <person name="Kupper F.C."/>
            <person name="Lang D."/>
            <person name="Le Bail A."/>
            <person name="Leblanc C."/>
            <person name="Lerouge P."/>
            <person name="Lohr M."/>
            <person name="Lopez P.J."/>
            <person name="Martens C."/>
            <person name="Maumus F."/>
            <person name="Michel G."/>
            <person name="Miranda-Saavedra D."/>
            <person name="Morales J."/>
            <person name="Moreau H."/>
            <person name="Motomura T."/>
            <person name="Nagasato C."/>
            <person name="Napoli C.A."/>
            <person name="Nelson D.R."/>
            <person name="Nyvall-Collen P."/>
            <person name="Peters A.F."/>
            <person name="Pommier C."/>
            <person name="Potin P."/>
            <person name="Poulain J."/>
            <person name="Quesneville H."/>
            <person name="Read B."/>
            <person name="Rensing S.A."/>
            <person name="Ritter A."/>
            <person name="Rousvoal S."/>
            <person name="Samanta M."/>
            <person name="Samson G."/>
            <person name="Schroeder D.C."/>
            <person name="Segurens B."/>
            <person name="Strittmatter M."/>
            <person name="Tonon T."/>
            <person name="Tregear J.W."/>
            <person name="Valentin K."/>
            <person name="von Dassow P."/>
            <person name="Yamagishi T."/>
            <person name="Van de Peer Y."/>
            <person name="Wincker P."/>
        </authorList>
    </citation>
    <scope>NUCLEOTIDE SEQUENCE [LARGE SCALE GENOMIC DNA]</scope>
    <source>
        <strain evidence="11">Ec32 / CCAP1310/4</strain>
    </source>
</reference>
<keyword evidence="8" id="KW-0479">Metal-binding</keyword>
<proteinExistence type="inferred from homology"/>
<dbReference type="OrthoDB" id="10261072at2759"/>
<dbReference type="GO" id="GO:0000287">
    <property type="term" value="F:magnesium ion binding"/>
    <property type="evidence" value="ECO:0007669"/>
    <property type="project" value="UniProtKB-UniRule"/>
</dbReference>
<dbReference type="EC" id="3.6.1.23" evidence="8"/>
<dbReference type="AlphaFoldDB" id="D7G905"/>
<dbReference type="NCBIfam" id="TIGR00576">
    <property type="entry name" value="dut"/>
    <property type="match status" value="1"/>
</dbReference>
<dbReference type="Proteomes" id="UP000002630">
    <property type="component" value="Linkage Group LG10"/>
</dbReference>
<dbReference type="SUPFAM" id="SSF51283">
    <property type="entry name" value="dUTPase-like"/>
    <property type="match status" value="1"/>
</dbReference>
<dbReference type="Pfam" id="PF00692">
    <property type="entry name" value="dUTPase"/>
    <property type="match status" value="1"/>
</dbReference>
<dbReference type="eggNOG" id="KOG3370">
    <property type="taxonomic scope" value="Eukaryota"/>
</dbReference>
<evidence type="ECO:0000313" key="10">
    <source>
        <dbReference type="EMBL" id="CBJ28166.1"/>
    </source>
</evidence>
<evidence type="ECO:0000313" key="11">
    <source>
        <dbReference type="Proteomes" id="UP000002630"/>
    </source>
</evidence>
<dbReference type="PANTHER" id="PTHR11241:SF0">
    <property type="entry name" value="DEOXYURIDINE 5'-TRIPHOSPHATE NUCLEOTIDOHYDROLASE"/>
    <property type="match status" value="1"/>
</dbReference>
<evidence type="ECO:0000256" key="1">
    <source>
        <dbReference type="ARBA" id="ARBA00001946"/>
    </source>
</evidence>
<comment type="catalytic activity">
    <reaction evidence="7 8">
        <text>dUTP + H2O = dUMP + diphosphate + H(+)</text>
        <dbReference type="Rhea" id="RHEA:10248"/>
        <dbReference type="ChEBI" id="CHEBI:15377"/>
        <dbReference type="ChEBI" id="CHEBI:15378"/>
        <dbReference type="ChEBI" id="CHEBI:33019"/>
        <dbReference type="ChEBI" id="CHEBI:61555"/>
        <dbReference type="ChEBI" id="CHEBI:246422"/>
        <dbReference type="EC" id="3.6.1.23"/>
    </reaction>
</comment>
<dbReference type="GO" id="GO:0004170">
    <property type="term" value="F:dUTP diphosphatase activity"/>
    <property type="evidence" value="ECO:0007669"/>
    <property type="project" value="UniProtKB-UniRule"/>
</dbReference>
<dbReference type="STRING" id="2880.D7G905"/>
<dbReference type="InterPro" id="IPR033704">
    <property type="entry name" value="dUTPase_trimeric"/>
</dbReference>
<gene>
    <name evidence="10" type="ORF">Esi_0094_0032</name>
</gene>
<name>D7G905_ECTSI</name>
<evidence type="ECO:0000256" key="3">
    <source>
        <dbReference type="ARBA" id="ARBA00006581"/>
    </source>
</evidence>
<comment type="function">
    <text evidence="8">Involved in nucleotide metabolism via production of dUMP, the immediate precursor of thymidine nucleotides, and decreases the intracellular concentration of dUTP so that uracil cannot be incorporated into DNA.</text>
</comment>
<organism evidence="10 11">
    <name type="scientific">Ectocarpus siliculosus</name>
    <name type="common">Brown alga</name>
    <name type="synonym">Conferva siliculosa</name>
    <dbReference type="NCBI Taxonomy" id="2880"/>
    <lineage>
        <taxon>Eukaryota</taxon>
        <taxon>Sar</taxon>
        <taxon>Stramenopiles</taxon>
        <taxon>Ochrophyta</taxon>
        <taxon>PX clade</taxon>
        <taxon>Phaeophyceae</taxon>
        <taxon>Ectocarpales</taxon>
        <taxon>Ectocarpaceae</taxon>
        <taxon>Ectocarpus</taxon>
    </lineage>
</organism>
<dbReference type="InterPro" id="IPR029054">
    <property type="entry name" value="dUTPase-like"/>
</dbReference>
<comment type="pathway">
    <text evidence="2 8">Pyrimidine metabolism; dUMP biosynthesis; dUMP from dCTP (dUTP route): step 2/2.</text>
</comment>
<dbReference type="EMBL" id="FN649735">
    <property type="protein sequence ID" value="CBJ28166.1"/>
    <property type="molecule type" value="Genomic_DNA"/>
</dbReference>
<sequence>MRVGFALHAAFASSAKISRCALSAAYSILSDATMTMGETMQVKKLSENAIMPVRGSEHAAGFDLASAYEATVPAGRQALVKTDLSIAIPPNTYARIAPRSGLAVKKMIDVGAGVVDYDYRGPVGVVLFNHGSEDFKVQKGDRVAQLILERICMADIEEVTELSETTRGSGGFGSTGVEQGALQSSSTVANGAKKIKVVGSEPVSRASATVAKVLRLIDRVDKLDVDDAPTLVAKLRKAAMSRPSSLEDLLVGILEIYDETGDTKALNKNLMAVVTA</sequence>
<evidence type="ECO:0000256" key="4">
    <source>
        <dbReference type="ARBA" id="ARBA00022801"/>
    </source>
</evidence>
<accession>D7G905</accession>
<dbReference type="EMBL" id="FN649181">
    <property type="protein sequence ID" value="CBJ28166.1"/>
    <property type="molecule type" value="Genomic_DNA"/>
</dbReference>
<dbReference type="GO" id="GO:0046081">
    <property type="term" value="P:dUTP catabolic process"/>
    <property type="evidence" value="ECO:0007669"/>
    <property type="project" value="UniProtKB-UniRule"/>
</dbReference>
<dbReference type="FunFam" id="2.70.40.10:FF:000004">
    <property type="entry name" value="Deoxyuridine triphosphatase"/>
    <property type="match status" value="1"/>
</dbReference>
<comment type="cofactor">
    <cofactor evidence="1 8">
        <name>Mg(2+)</name>
        <dbReference type="ChEBI" id="CHEBI:18420"/>
    </cofactor>
</comment>
<keyword evidence="4 8" id="KW-0378">Hydrolase</keyword>
<feature type="domain" description="dUTPase-like" evidence="9">
    <location>
        <begin position="48"/>
        <end position="176"/>
    </location>
</feature>
<dbReference type="InterPro" id="IPR008181">
    <property type="entry name" value="dUTPase"/>
</dbReference>
<keyword evidence="5 8" id="KW-0460">Magnesium</keyword>
<dbReference type="PANTHER" id="PTHR11241">
    <property type="entry name" value="DEOXYURIDINE 5'-TRIPHOSPHATE NUCLEOTIDOHYDROLASE"/>
    <property type="match status" value="1"/>
</dbReference>
<protein>
    <recommendedName>
        <fullName evidence="8">Deoxyuridine 5'-triphosphate nucleotidohydrolase</fullName>
        <shortName evidence="8">dUTPase</shortName>
        <ecNumber evidence="8">3.6.1.23</ecNumber>
    </recommendedName>
    <alternativeName>
        <fullName evidence="8">dUTP pyrophosphatase</fullName>
    </alternativeName>
</protein>
<dbReference type="GO" id="GO:0006226">
    <property type="term" value="P:dUMP biosynthetic process"/>
    <property type="evidence" value="ECO:0007669"/>
    <property type="project" value="UniProtKB-UniRule"/>
</dbReference>
<evidence type="ECO:0000256" key="5">
    <source>
        <dbReference type="ARBA" id="ARBA00022842"/>
    </source>
</evidence>
<keyword evidence="6 8" id="KW-0546">Nucleotide metabolism</keyword>
<dbReference type="CDD" id="cd07557">
    <property type="entry name" value="trimeric_dUTPase"/>
    <property type="match status" value="1"/>
</dbReference>
<evidence type="ECO:0000256" key="2">
    <source>
        <dbReference type="ARBA" id="ARBA00005142"/>
    </source>
</evidence>
<dbReference type="Gene3D" id="2.70.40.10">
    <property type="match status" value="1"/>
</dbReference>
<dbReference type="UniPathway" id="UPA00610">
    <property type="reaction ID" value="UER00666"/>
</dbReference>
<evidence type="ECO:0000256" key="8">
    <source>
        <dbReference type="RuleBase" id="RU367024"/>
    </source>
</evidence>
<keyword evidence="11" id="KW-1185">Reference proteome</keyword>
<dbReference type="InterPro" id="IPR036157">
    <property type="entry name" value="dUTPase-like_sf"/>
</dbReference>
<evidence type="ECO:0000256" key="6">
    <source>
        <dbReference type="ARBA" id="ARBA00023080"/>
    </source>
</evidence>
<evidence type="ECO:0000259" key="9">
    <source>
        <dbReference type="Pfam" id="PF00692"/>
    </source>
</evidence>
<dbReference type="NCBIfam" id="NF001862">
    <property type="entry name" value="PRK00601.1"/>
    <property type="match status" value="1"/>
</dbReference>
<comment type="similarity">
    <text evidence="3 8">Belongs to the dUTPase family.</text>
</comment>
<dbReference type="InParanoid" id="D7G905"/>
<evidence type="ECO:0000256" key="7">
    <source>
        <dbReference type="ARBA" id="ARBA00047686"/>
    </source>
</evidence>